<name>A0A8H9TGZ1_VIBVL</name>
<reference evidence="3" key="1">
    <citation type="journal article" date="2018" name="Genome Biol.">
        <title>SKESA: strategic k-mer extension for scrupulous assemblies.</title>
        <authorList>
            <person name="Souvorov A."/>
            <person name="Agarwala R."/>
            <person name="Lipman D.J."/>
        </authorList>
    </citation>
    <scope>NUCLEOTIDE SEQUENCE</scope>
    <source>
        <strain evidence="3">BCW_3452</strain>
    </source>
</reference>
<evidence type="ECO:0000313" key="3">
    <source>
        <dbReference type="EMBL" id="HAS8541540.1"/>
    </source>
</evidence>
<dbReference type="AlphaFoldDB" id="A0A8H9TGZ1"/>
<feature type="transmembrane region" description="Helical" evidence="1">
    <location>
        <begin position="51"/>
        <end position="70"/>
    </location>
</feature>
<dbReference type="Pfam" id="PF01478">
    <property type="entry name" value="Peptidase_A24"/>
    <property type="match status" value="1"/>
</dbReference>
<dbReference type="RefSeq" id="WP_130355069.1">
    <property type="nucleotide sequence ID" value="NZ_JAERHE010000006.1"/>
</dbReference>
<sequence length="143" mass="15507">MNPETVAITALLVLLMVVVLSDALQRKIYNANIALLFLVATGYRFMQGSPFWLDATLYALIVCVVGMLLWQYGLLGAGDVKLAAVCAWIVFPHWFELVLLSAFGAGILAVWQLARAYFATSNVHQGTVPLGVSISASTAYLIL</sequence>
<keyword evidence="1" id="KW-0812">Transmembrane</keyword>
<dbReference type="InterPro" id="IPR000045">
    <property type="entry name" value="Prepilin_IV_endopep_pep"/>
</dbReference>
<feature type="transmembrane region" description="Helical" evidence="1">
    <location>
        <begin position="6"/>
        <end position="24"/>
    </location>
</feature>
<evidence type="ECO:0000259" key="2">
    <source>
        <dbReference type="Pfam" id="PF01478"/>
    </source>
</evidence>
<gene>
    <name evidence="3" type="ORF">I7730_17280</name>
</gene>
<proteinExistence type="predicted"/>
<reference evidence="3" key="2">
    <citation type="submission" date="2019-01" db="EMBL/GenBank/DDBJ databases">
        <authorList>
            <consortium name="NCBI Pathogen Detection Project"/>
        </authorList>
    </citation>
    <scope>NUCLEOTIDE SEQUENCE</scope>
    <source>
        <strain evidence="3">BCW_3452</strain>
    </source>
</reference>
<keyword evidence="1" id="KW-1133">Transmembrane helix</keyword>
<dbReference type="Gene3D" id="1.20.120.1220">
    <property type="match status" value="1"/>
</dbReference>
<organism evidence="3">
    <name type="scientific">Vibrio vulnificus</name>
    <dbReference type="NCBI Taxonomy" id="672"/>
    <lineage>
        <taxon>Bacteria</taxon>
        <taxon>Pseudomonadati</taxon>
        <taxon>Pseudomonadota</taxon>
        <taxon>Gammaproteobacteria</taxon>
        <taxon>Vibrionales</taxon>
        <taxon>Vibrionaceae</taxon>
        <taxon>Vibrio</taxon>
    </lineage>
</organism>
<dbReference type="GO" id="GO:0004190">
    <property type="term" value="F:aspartic-type endopeptidase activity"/>
    <property type="evidence" value="ECO:0007669"/>
    <property type="project" value="InterPro"/>
</dbReference>
<keyword evidence="1" id="KW-0472">Membrane</keyword>
<dbReference type="EMBL" id="DACRBY010000022">
    <property type="protein sequence ID" value="HAS8541540.1"/>
    <property type="molecule type" value="Genomic_DNA"/>
</dbReference>
<feature type="transmembrane region" description="Helical" evidence="1">
    <location>
        <begin position="82"/>
        <end position="111"/>
    </location>
</feature>
<feature type="domain" description="Prepilin type IV endopeptidase peptidase" evidence="2">
    <location>
        <begin position="10"/>
        <end position="109"/>
    </location>
</feature>
<accession>A0A8H9TGZ1</accession>
<feature type="transmembrane region" description="Helical" evidence="1">
    <location>
        <begin position="29"/>
        <end position="45"/>
    </location>
</feature>
<evidence type="ECO:0000256" key="1">
    <source>
        <dbReference type="SAM" id="Phobius"/>
    </source>
</evidence>
<comment type="caution">
    <text evidence="3">The sequence shown here is derived from an EMBL/GenBank/DDBJ whole genome shotgun (WGS) entry which is preliminary data.</text>
</comment>
<dbReference type="GO" id="GO:0016020">
    <property type="term" value="C:membrane"/>
    <property type="evidence" value="ECO:0007669"/>
    <property type="project" value="InterPro"/>
</dbReference>
<dbReference type="Proteomes" id="UP000863257">
    <property type="component" value="Unassembled WGS sequence"/>
</dbReference>
<protein>
    <submittedName>
        <fullName evidence="3">Prepilin peptidase</fullName>
    </submittedName>
</protein>